<dbReference type="Pfam" id="PF00364">
    <property type="entry name" value="Biotin_lipoyl"/>
    <property type="match status" value="1"/>
</dbReference>
<dbReference type="GO" id="GO:0016746">
    <property type="term" value="F:acyltransferase activity"/>
    <property type="evidence" value="ECO:0007669"/>
    <property type="project" value="UniProtKB-KW"/>
</dbReference>
<dbReference type="Pfam" id="PF00198">
    <property type="entry name" value="2-oxoacid_dh"/>
    <property type="match status" value="1"/>
</dbReference>
<name>A0ABV5WDP3_9BACI</name>
<keyword evidence="5" id="KW-0175">Coiled coil</keyword>
<dbReference type="InterPro" id="IPR011053">
    <property type="entry name" value="Single_hybrid_motif"/>
</dbReference>
<feature type="domain" description="Lipoyl-binding" evidence="6">
    <location>
        <begin position="2"/>
        <end position="77"/>
    </location>
</feature>
<dbReference type="InterPro" id="IPR023213">
    <property type="entry name" value="CAT-like_dom_sf"/>
</dbReference>
<feature type="coiled-coil region" evidence="5">
    <location>
        <begin position="76"/>
        <end position="103"/>
    </location>
</feature>
<evidence type="ECO:0000313" key="8">
    <source>
        <dbReference type="EMBL" id="MFB9758256.1"/>
    </source>
</evidence>
<dbReference type="PROSITE" id="PS50968">
    <property type="entry name" value="BIOTINYL_LIPOYL"/>
    <property type="match status" value="1"/>
</dbReference>
<comment type="cofactor">
    <cofactor evidence="1 4">
        <name>(R)-lipoate</name>
        <dbReference type="ChEBI" id="CHEBI:83088"/>
    </cofactor>
</comment>
<comment type="caution">
    <text evidence="8">The sequence shown here is derived from an EMBL/GenBank/DDBJ whole genome shotgun (WGS) entry which is preliminary data.</text>
</comment>
<evidence type="ECO:0000313" key="9">
    <source>
        <dbReference type="Proteomes" id="UP001589609"/>
    </source>
</evidence>
<reference evidence="8 9" key="1">
    <citation type="submission" date="2024-09" db="EMBL/GenBank/DDBJ databases">
        <authorList>
            <person name="Sun Q."/>
            <person name="Mori K."/>
        </authorList>
    </citation>
    <scope>NUCLEOTIDE SEQUENCE [LARGE SCALE GENOMIC DNA]</scope>
    <source>
        <strain evidence="8 9">JCM 11201</strain>
    </source>
</reference>
<dbReference type="SUPFAM" id="SSF47005">
    <property type="entry name" value="Peripheral subunit-binding domain of 2-oxo acid dehydrogenase complex"/>
    <property type="match status" value="1"/>
</dbReference>
<dbReference type="Gene3D" id="4.10.320.10">
    <property type="entry name" value="E3-binding domain"/>
    <property type="match status" value="1"/>
</dbReference>
<dbReference type="EC" id="2.3.1.-" evidence="4"/>
<dbReference type="PANTHER" id="PTHR23151:SF90">
    <property type="entry name" value="DIHYDROLIPOYLLYSINE-RESIDUE ACETYLTRANSFERASE COMPONENT OF PYRUVATE DEHYDROGENASE COMPLEX, MITOCHONDRIAL-RELATED"/>
    <property type="match status" value="1"/>
</dbReference>
<dbReference type="PROSITE" id="PS51826">
    <property type="entry name" value="PSBD"/>
    <property type="match status" value="1"/>
</dbReference>
<evidence type="ECO:0000256" key="4">
    <source>
        <dbReference type="RuleBase" id="RU003423"/>
    </source>
</evidence>
<dbReference type="Gene3D" id="2.40.50.100">
    <property type="match status" value="1"/>
</dbReference>
<keyword evidence="9" id="KW-1185">Reference proteome</keyword>
<dbReference type="Pfam" id="PF02817">
    <property type="entry name" value="E3_binding"/>
    <property type="match status" value="1"/>
</dbReference>
<dbReference type="RefSeq" id="WP_379948522.1">
    <property type="nucleotide sequence ID" value="NZ_JBHMAF010000023.1"/>
</dbReference>
<keyword evidence="4 8" id="KW-0012">Acyltransferase</keyword>
<dbReference type="EMBL" id="JBHMAF010000023">
    <property type="protein sequence ID" value="MFB9758256.1"/>
    <property type="molecule type" value="Genomic_DNA"/>
</dbReference>
<comment type="similarity">
    <text evidence="2 4">Belongs to the 2-oxoacid dehydrogenase family.</text>
</comment>
<dbReference type="Proteomes" id="UP001589609">
    <property type="component" value="Unassembled WGS sequence"/>
</dbReference>
<dbReference type="CDD" id="cd06849">
    <property type="entry name" value="lipoyl_domain"/>
    <property type="match status" value="1"/>
</dbReference>
<dbReference type="InterPro" id="IPR000089">
    <property type="entry name" value="Biotin_lipoyl"/>
</dbReference>
<evidence type="ECO:0000256" key="5">
    <source>
        <dbReference type="SAM" id="Coils"/>
    </source>
</evidence>
<dbReference type="SUPFAM" id="SSF51230">
    <property type="entry name" value="Single hybrid motif"/>
    <property type="match status" value="1"/>
</dbReference>
<dbReference type="InterPro" id="IPR004167">
    <property type="entry name" value="PSBD"/>
</dbReference>
<sequence length="411" mass="44964">MAVEIVMPKLGMAMKEGTVSVWNKQVGDFVEKGELIASINSEKIEMEIESPAEGVVLEIIVREGQGVPPGTVICYIGQAGEKIVEVERNLQTAKTEAAVAVTEVEQAPPPIQAATKDRVKISPVARKMAEAAGVDIEQIRGTGPGGRITKEDVLKAIEEFARTVHEVKDEEQSNNRLSHHSDSMQRLPVTGMRRVIAERMQSSLQTSAQLTLTMKVDVTDLIAMQKQAAETVHTHYETKLTITDFIARAVVLSLQQHKQMNSAYIDDHIHVFDAIHLGMAVALDKGLVVPVIHNAQNESLITLSKRIKEAAQRARQGQLSSDEMTGSTFTISNLGAYGVEHFTPILNPPEAGILGVGAAYDKPVYKGEELQRRTIMPLSLTFDHRVLDGAPAAAFLQAVKQYLEEPILMLL</sequence>
<feature type="domain" description="Peripheral subunit-binding (PSBD)" evidence="7">
    <location>
        <begin position="120"/>
        <end position="157"/>
    </location>
</feature>
<keyword evidence="4 8" id="KW-0808">Transferase</keyword>
<dbReference type="InterPro" id="IPR036625">
    <property type="entry name" value="E3-bd_dom_sf"/>
</dbReference>
<accession>A0ABV5WDP3</accession>
<dbReference type="SUPFAM" id="SSF52777">
    <property type="entry name" value="CoA-dependent acyltransferases"/>
    <property type="match status" value="1"/>
</dbReference>
<dbReference type="InterPro" id="IPR001078">
    <property type="entry name" value="2-oxoacid_DH_actylTfrase"/>
</dbReference>
<gene>
    <name evidence="8" type="ORF">ACFFMS_06930</name>
</gene>
<dbReference type="Gene3D" id="3.30.559.10">
    <property type="entry name" value="Chloramphenicol acetyltransferase-like domain"/>
    <property type="match status" value="1"/>
</dbReference>
<evidence type="ECO:0000256" key="1">
    <source>
        <dbReference type="ARBA" id="ARBA00001938"/>
    </source>
</evidence>
<dbReference type="PANTHER" id="PTHR23151">
    <property type="entry name" value="DIHYDROLIPOAMIDE ACETYL/SUCCINYL-TRANSFERASE-RELATED"/>
    <property type="match status" value="1"/>
</dbReference>
<evidence type="ECO:0000259" key="7">
    <source>
        <dbReference type="PROSITE" id="PS51826"/>
    </source>
</evidence>
<organism evidence="8 9">
    <name type="scientific">Ectobacillus funiculus</name>
    <dbReference type="NCBI Taxonomy" id="137993"/>
    <lineage>
        <taxon>Bacteria</taxon>
        <taxon>Bacillati</taxon>
        <taxon>Bacillota</taxon>
        <taxon>Bacilli</taxon>
        <taxon>Bacillales</taxon>
        <taxon>Bacillaceae</taxon>
        <taxon>Ectobacillus</taxon>
    </lineage>
</organism>
<dbReference type="InterPro" id="IPR045257">
    <property type="entry name" value="E2/Pdx1"/>
</dbReference>
<evidence type="ECO:0000256" key="3">
    <source>
        <dbReference type="ARBA" id="ARBA00022823"/>
    </source>
</evidence>
<evidence type="ECO:0000259" key="6">
    <source>
        <dbReference type="PROSITE" id="PS50968"/>
    </source>
</evidence>
<proteinExistence type="inferred from homology"/>
<protein>
    <recommendedName>
        <fullName evidence="4">Dihydrolipoamide acetyltransferase component of pyruvate dehydrogenase complex</fullName>
        <ecNumber evidence="4">2.3.1.-</ecNumber>
    </recommendedName>
</protein>
<keyword evidence="3 4" id="KW-0450">Lipoyl</keyword>
<evidence type="ECO:0000256" key="2">
    <source>
        <dbReference type="ARBA" id="ARBA00007317"/>
    </source>
</evidence>